<protein>
    <recommendedName>
        <fullName evidence="5">DUF222 domain-containing protein</fullName>
    </recommendedName>
</protein>
<evidence type="ECO:0000256" key="1">
    <source>
        <dbReference type="SAM" id="Coils"/>
    </source>
</evidence>
<name>A0ABP9PQR2_9ACTN</name>
<dbReference type="RefSeq" id="WP_345459583.1">
    <property type="nucleotide sequence ID" value="NZ_BAABKG010000003.1"/>
</dbReference>
<feature type="region of interest" description="Disordered" evidence="2">
    <location>
        <begin position="1"/>
        <end position="23"/>
    </location>
</feature>
<evidence type="ECO:0000313" key="3">
    <source>
        <dbReference type="EMBL" id="GAA5150659.1"/>
    </source>
</evidence>
<accession>A0ABP9PQR2</accession>
<evidence type="ECO:0000313" key="4">
    <source>
        <dbReference type="Proteomes" id="UP001500221"/>
    </source>
</evidence>
<keyword evidence="4" id="KW-1185">Reference proteome</keyword>
<sequence>MTTTDAPTTAAPTAPGSLGHAPEPAELQRYLAELDVWLRARRSELDELDDAALAAGRGAEVAADMALALSLWNGVEERHRRLWTVWDGGRVLAQDREQMASLIWTRLDGSGTSLPETCRLCDALTGQLRTRLALTPGADAAAARIRRLRAQLERIRDQVGLEPATGRDAAVDRLAALMARANDIADRAGRGADVDGLLAPVEQDAAVFERDLIVGNQRRRDAREQVAQAHRLRAELEQREAELTTLASTCVATVEPAPRYAVPDVDALGPVPETDPAAVGPYLERLARVGQALGHARERYAAALAEHADLGALLDAWVVKAGAVGLAAHPDLAASERLARDVLARRPAPMPVCRQLVATYQTWLQTHQTTGRTP</sequence>
<feature type="coiled-coil region" evidence="1">
    <location>
        <begin position="219"/>
        <end position="249"/>
    </location>
</feature>
<feature type="compositionally biased region" description="Low complexity" evidence="2">
    <location>
        <begin position="1"/>
        <end position="15"/>
    </location>
</feature>
<evidence type="ECO:0000256" key="2">
    <source>
        <dbReference type="SAM" id="MobiDB-lite"/>
    </source>
</evidence>
<proteinExistence type="predicted"/>
<comment type="caution">
    <text evidence="3">The sequence shown here is derived from an EMBL/GenBank/DDBJ whole genome shotgun (WGS) entry which is preliminary data.</text>
</comment>
<evidence type="ECO:0008006" key="5">
    <source>
        <dbReference type="Google" id="ProtNLM"/>
    </source>
</evidence>
<reference evidence="4" key="1">
    <citation type="journal article" date="2019" name="Int. J. Syst. Evol. Microbiol.">
        <title>The Global Catalogue of Microorganisms (GCM) 10K type strain sequencing project: providing services to taxonomists for standard genome sequencing and annotation.</title>
        <authorList>
            <consortium name="The Broad Institute Genomics Platform"/>
            <consortium name="The Broad Institute Genome Sequencing Center for Infectious Disease"/>
            <person name="Wu L."/>
            <person name="Ma J."/>
        </authorList>
    </citation>
    <scope>NUCLEOTIDE SEQUENCE [LARGE SCALE GENOMIC DNA]</scope>
    <source>
        <strain evidence="4">JCM 18459</strain>
    </source>
</reference>
<organism evidence="3 4">
    <name type="scientific">Nocardioides marinquilinus</name>
    <dbReference type="NCBI Taxonomy" id="1210400"/>
    <lineage>
        <taxon>Bacteria</taxon>
        <taxon>Bacillati</taxon>
        <taxon>Actinomycetota</taxon>
        <taxon>Actinomycetes</taxon>
        <taxon>Propionibacteriales</taxon>
        <taxon>Nocardioidaceae</taxon>
        <taxon>Nocardioides</taxon>
    </lineage>
</organism>
<dbReference type="Proteomes" id="UP001500221">
    <property type="component" value="Unassembled WGS sequence"/>
</dbReference>
<gene>
    <name evidence="3" type="ORF">GCM10023340_28200</name>
</gene>
<dbReference type="EMBL" id="BAABKG010000003">
    <property type="protein sequence ID" value="GAA5150659.1"/>
    <property type="molecule type" value="Genomic_DNA"/>
</dbReference>
<keyword evidence="1" id="KW-0175">Coiled coil</keyword>